<comment type="caution">
    <text evidence="3">The sequence shown here is derived from an EMBL/GenBank/DDBJ whole genome shotgun (WGS) entry which is preliminary data.</text>
</comment>
<reference evidence="3" key="1">
    <citation type="journal article" date="2015" name="Proc. Natl. Acad. Sci. U.S.A.">
        <title>Networks of energetic and metabolic interactions define dynamics in microbial communities.</title>
        <authorList>
            <person name="Embree M."/>
            <person name="Liu J.K."/>
            <person name="Al-Bassam M.M."/>
            <person name="Zengler K."/>
        </authorList>
    </citation>
    <scope>NUCLEOTIDE SEQUENCE</scope>
</reference>
<evidence type="ECO:0000259" key="2">
    <source>
        <dbReference type="Pfam" id="PF07752"/>
    </source>
</evidence>
<evidence type="ECO:0000313" key="3">
    <source>
        <dbReference type="EMBL" id="KUG16496.1"/>
    </source>
</evidence>
<proteinExistence type="predicted"/>
<dbReference type="InterPro" id="IPR006457">
    <property type="entry name" value="S_layer-rel_Mac"/>
</dbReference>
<dbReference type="AlphaFoldDB" id="A0A0W8F6H2"/>
<organism evidence="3">
    <name type="scientific">hydrocarbon metagenome</name>
    <dbReference type="NCBI Taxonomy" id="938273"/>
    <lineage>
        <taxon>unclassified sequences</taxon>
        <taxon>metagenomes</taxon>
        <taxon>ecological metagenomes</taxon>
    </lineage>
</organism>
<dbReference type="Gene3D" id="2.60.98.40">
    <property type="match status" value="2"/>
</dbReference>
<feature type="domain" description="S-layer family duplication" evidence="2">
    <location>
        <begin position="340"/>
        <end position="602"/>
    </location>
</feature>
<accession>A0A0W8F6H2</accession>
<sequence>MWFAIGYTAYPGQVHREVNEIKKICFIVALLAAAISISLFCGAWAQDAAEFATVRGNLSYGDGTWRANDFGWFYYDLDEDAGGEELQVKDVVGRTAKKGDITYLSRPWSKHFDYAPWGSYEVLALFGKLYLASYPDSSFTDEVSSLAKGELREILRDEDTEYTLTYNTTLPLAQGYSLTLGGISEKNDVVNFALYKNEKRVYDSVVSIGEDFVYKMGDVPVILVHLANAMGSEDGGFAEVNGIFQTSDSPIAKLVEGGILGNMKLEDLSEEGLEFRNAVDINLKRDSSVFLTQYLLLVVLDQPTLIYYPVGIIFEYGIQEIRGPAFSASTQIPVKLGDYDSSVTARWKSLNYSGFYFDPEDMLGDETLVLYSVQDRRVSPPSNPVVYEENNTAFQKGFQYTTLLEPKEFEFKPWGYYLVINFLGMQWFAGYDSSLAGTKASKSLLEKEYLGRVLIDEEYQGVAFVGNYSLQEGYEIRIRDLENDSIFLELLKDGASIEGSVVRSNSTYIYEKDLGDVDDLPIIMVHVDNVFNNISKGFATIDAIFQISDQFIIHVEEGNGIGEMQIVNVDPRGIWMVNDDYINLNRDSTVSLAPMMNIRVADNDTLRYYLYTQEYIVPSPSPPTIIVPDNVTSKTPASFTMIEQAAEIREVTVEIVDSSNRTVFSRDITNFGQGSGEFWMYNWVWNATTLQLSDDNGRIMDVGENLVPALLRLNQSSPEEQVGVYFNSAGRIGRILKSDSIYYVSRSEYEKLNVTSDYDSMLANETIRRNFIKIELDLSTLRFQDIVNGRLDPSAKNHTLHGTIDSLEPHVRVAGAEPGRYELRVRIENAVNAIQTMGDFFNVSRAPMRGISLGSAEISAGETASIPVEIPSSSVERWINLTYDSNNAQALGISGNCSPSWQLEEAKDLMRITFPANCSKAELSFKAIEPNEIIDINVTGWSGFEPEDITNGTITVLAGEGAADKAKKSNGPGYATFLLAIALAFYLRSKS</sequence>
<dbReference type="NCBIfam" id="TIGR01567">
    <property type="entry name" value="S_layer_rel_Mac"/>
    <property type="match status" value="1"/>
</dbReference>
<keyword evidence="1" id="KW-1133">Transmembrane helix</keyword>
<dbReference type="Pfam" id="PF07752">
    <property type="entry name" value="S-layer"/>
    <property type="match status" value="2"/>
</dbReference>
<keyword evidence="1" id="KW-0472">Membrane</keyword>
<feature type="transmembrane region" description="Helical" evidence="1">
    <location>
        <begin position="24"/>
        <end position="45"/>
    </location>
</feature>
<name>A0A0W8F6H2_9ZZZZ</name>
<keyword evidence="1" id="KW-0812">Transmembrane</keyword>
<dbReference type="Gene3D" id="2.60.40.4190">
    <property type="match status" value="2"/>
</dbReference>
<gene>
    <name evidence="3" type="ORF">ASZ90_013828</name>
</gene>
<feature type="domain" description="S-layer family duplication" evidence="2">
    <location>
        <begin position="61"/>
        <end position="299"/>
    </location>
</feature>
<evidence type="ECO:0000256" key="1">
    <source>
        <dbReference type="SAM" id="Phobius"/>
    </source>
</evidence>
<protein>
    <recommendedName>
        <fullName evidence="2">S-layer family duplication domain-containing protein</fullName>
    </recommendedName>
</protein>
<dbReference type="EMBL" id="LNQE01001494">
    <property type="protein sequence ID" value="KUG16496.1"/>
    <property type="molecule type" value="Genomic_DNA"/>
</dbReference>